<dbReference type="AlphaFoldDB" id="A0A0Q9Y9C3"/>
<dbReference type="SUPFAM" id="SSF52218">
    <property type="entry name" value="Flavoproteins"/>
    <property type="match status" value="1"/>
</dbReference>
<evidence type="ECO:0000256" key="3">
    <source>
        <dbReference type="ARBA" id="ARBA00023002"/>
    </source>
</evidence>
<evidence type="ECO:0000259" key="4">
    <source>
        <dbReference type="Pfam" id="PF03358"/>
    </source>
</evidence>
<organism evidence="5 6">
    <name type="scientific">Lederbergia galactosidilytica</name>
    <dbReference type="NCBI Taxonomy" id="217031"/>
    <lineage>
        <taxon>Bacteria</taxon>
        <taxon>Bacillati</taxon>
        <taxon>Bacillota</taxon>
        <taxon>Bacilli</taxon>
        <taxon>Bacillales</taxon>
        <taxon>Bacillaceae</taxon>
        <taxon>Lederbergia</taxon>
    </lineage>
</organism>
<dbReference type="Pfam" id="PF03358">
    <property type="entry name" value="FMN_red"/>
    <property type="match status" value="1"/>
</dbReference>
<sequence length="190" mass="21394">MKRGGNNETCRCVSGTLAGEKTSVAVHSVLTAARHHDSTVETELIDLRDFDIEFSAGLPLAAYNEDTRKVVRKILSADFLVFGTPIYQASLSGALKNLFDHLPEYAFRHKVTGMVATGWTNKHFLVLEYHLGSILSYFKGLVPTGNVFIQNHSFDTETDEITDKRINERIEKLAEEMIYLQRGIMNRNKS</sequence>
<dbReference type="InterPro" id="IPR005025">
    <property type="entry name" value="FMN_Rdtase-like_dom"/>
</dbReference>
<evidence type="ECO:0000313" key="5">
    <source>
        <dbReference type="EMBL" id="KRG12903.1"/>
    </source>
</evidence>
<dbReference type="EMBL" id="LGPB01000085">
    <property type="protein sequence ID" value="KRG12903.1"/>
    <property type="molecule type" value="Genomic_DNA"/>
</dbReference>
<feature type="domain" description="NADPH-dependent FMN reductase-like" evidence="4">
    <location>
        <begin position="20"/>
        <end position="151"/>
    </location>
</feature>
<dbReference type="GO" id="GO:0016491">
    <property type="term" value="F:oxidoreductase activity"/>
    <property type="evidence" value="ECO:0007669"/>
    <property type="project" value="UniProtKB-KW"/>
</dbReference>
<evidence type="ECO:0000256" key="1">
    <source>
        <dbReference type="ARBA" id="ARBA00022630"/>
    </source>
</evidence>
<dbReference type="Gene3D" id="3.40.50.360">
    <property type="match status" value="1"/>
</dbReference>
<accession>A0A0Q9Y9C3</accession>
<keyword evidence="2" id="KW-0288">FMN</keyword>
<comment type="caution">
    <text evidence="5">The sequence shown here is derived from an EMBL/GenBank/DDBJ whole genome shotgun (WGS) entry which is preliminary data.</text>
</comment>
<gene>
    <name evidence="5" type="ORF">ACA29_10095</name>
</gene>
<evidence type="ECO:0000256" key="2">
    <source>
        <dbReference type="ARBA" id="ARBA00022643"/>
    </source>
</evidence>
<dbReference type="InterPro" id="IPR051814">
    <property type="entry name" value="NAD(P)H-dep_FMN_reductase"/>
</dbReference>
<proteinExistence type="predicted"/>
<dbReference type="PANTHER" id="PTHR43408:SF2">
    <property type="entry name" value="FMN REDUCTASE (NADPH)"/>
    <property type="match status" value="1"/>
</dbReference>
<evidence type="ECO:0000313" key="6">
    <source>
        <dbReference type="Proteomes" id="UP000053881"/>
    </source>
</evidence>
<protein>
    <submittedName>
        <fullName evidence="5">NADH-dependent FMN reductase</fullName>
    </submittedName>
</protein>
<dbReference type="InterPro" id="IPR029039">
    <property type="entry name" value="Flavoprotein-like_sf"/>
</dbReference>
<dbReference type="Proteomes" id="UP000053881">
    <property type="component" value="Unassembled WGS sequence"/>
</dbReference>
<keyword evidence="1" id="KW-0285">Flavoprotein</keyword>
<name>A0A0Q9Y9C3_9BACI</name>
<keyword evidence="3" id="KW-0560">Oxidoreductase</keyword>
<dbReference type="PATRIC" id="fig|217031.4.peg.3356"/>
<dbReference type="PANTHER" id="PTHR43408">
    <property type="entry name" value="FMN REDUCTASE (NADPH)"/>
    <property type="match status" value="1"/>
</dbReference>
<reference evidence="5 6" key="1">
    <citation type="submission" date="2015-06" db="EMBL/GenBank/DDBJ databases">
        <title>Genome sequencing project of Bacillus galactosidilyticus PL133.</title>
        <authorList>
            <person name="Gaiero J."/>
            <person name="Nicol R."/>
            <person name="Habash M."/>
        </authorList>
    </citation>
    <scope>NUCLEOTIDE SEQUENCE [LARGE SCALE GENOMIC DNA]</scope>
    <source>
        <strain evidence="5 6">PL133</strain>
    </source>
</reference>